<keyword evidence="10" id="KW-1185">Reference proteome</keyword>
<dbReference type="InterPro" id="IPR004686">
    <property type="entry name" value="Mtc"/>
</dbReference>
<evidence type="ECO:0000256" key="6">
    <source>
        <dbReference type="ARBA" id="ARBA00022989"/>
    </source>
</evidence>
<evidence type="ECO:0000256" key="1">
    <source>
        <dbReference type="ARBA" id="ARBA00004225"/>
    </source>
</evidence>
<evidence type="ECO:0000256" key="4">
    <source>
        <dbReference type="ARBA" id="ARBA00022692"/>
    </source>
</evidence>
<evidence type="ECO:0000256" key="5">
    <source>
        <dbReference type="ARBA" id="ARBA00022970"/>
    </source>
</evidence>
<keyword evidence="7 9" id="KW-0496">Mitochondrion</keyword>
<evidence type="ECO:0000256" key="3">
    <source>
        <dbReference type="ARBA" id="ARBA00022448"/>
    </source>
</evidence>
<keyword evidence="6 9" id="KW-1133">Transmembrane helix</keyword>
<evidence type="ECO:0000256" key="2">
    <source>
        <dbReference type="ARBA" id="ARBA00005974"/>
    </source>
</evidence>
<proteinExistence type="inferred from homology"/>
<evidence type="ECO:0000256" key="8">
    <source>
        <dbReference type="ARBA" id="ARBA00023136"/>
    </source>
</evidence>
<dbReference type="RefSeq" id="XP_065648375.1">
    <property type="nucleotide sequence ID" value="XM_065792303.1"/>
</dbReference>
<evidence type="ECO:0000256" key="7">
    <source>
        <dbReference type="ARBA" id="ARBA00023128"/>
    </source>
</evidence>
<dbReference type="NCBIfam" id="TIGR00798">
    <property type="entry name" value="mtc"/>
    <property type="match status" value="1"/>
</dbReference>
<comment type="subcellular location">
    <subcellularLocation>
        <location evidence="1 9">Mitochondrion membrane</location>
        <topology evidence="1 9">Multi-pass membrane protein</topology>
    </subcellularLocation>
</comment>
<comment type="similarity">
    <text evidence="2 9">Belongs to the sideroflexin family.</text>
</comment>
<keyword evidence="3" id="KW-0813">Transport</keyword>
<evidence type="ECO:0000256" key="9">
    <source>
        <dbReference type="RuleBase" id="RU362000"/>
    </source>
</evidence>
<feature type="transmembrane region" description="Helical" evidence="9">
    <location>
        <begin position="93"/>
        <end position="120"/>
    </location>
</feature>
<organism evidence="10 11">
    <name type="scientific">Hydra vulgaris</name>
    <name type="common">Hydra</name>
    <name type="synonym">Hydra attenuata</name>
    <dbReference type="NCBI Taxonomy" id="6087"/>
    <lineage>
        <taxon>Eukaryota</taxon>
        <taxon>Metazoa</taxon>
        <taxon>Cnidaria</taxon>
        <taxon>Hydrozoa</taxon>
        <taxon>Hydroidolina</taxon>
        <taxon>Anthoathecata</taxon>
        <taxon>Aplanulata</taxon>
        <taxon>Hydridae</taxon>
        <taxon>Hydra</taxon>
    </lineage>
</organism>
<evidence type="ECO:0000313" key="10">
    <source>
        <dbReference type="Proteomes" id="UP001652625"/>
    </source>
</evidence>
<evidence type="ECO:0000313" key="11">
    <source>
        <dbReference type="RefSeq" id="XP_065648375.1"/>
    </source>
</evidence>
<keyword evidence="5" id="KW-0029">Amino-acid transport</keyword>
<dbReference type="PANTHER" id="PTHR11153">
    <property type="entry name" value="SIDEROFLEXIN"/>
    <property type="match status" value="1"/>
</dbReference>
<dbReference type="Pfam" id="PF03820">
    <property type="entry name" value="SFXNs"/>
    <property type="match status" value="1"/>
</dbReference>
<feature type="transmembrane region" description="Helical" evidence="9">
    <location>
        <begin position="140"/>
        <end position="166"/>
    </location>
</feature>
<feature type="transmembrane region" description="Helical" evidence="9">
    <location>
        <begin position="234"/>
        <end position="255"/>
    </location>
</feature>
<feature type="transmembrane region" description="Helical" evidence="9">
    <location>
        <begin position="267"/>
        <end position="291"/>
    </location>
</feature>
<protein>
    <recommendedName>
        <fullName evidence="9">Sidoreflexin</fullName>
    </recommendedName>
</protein>
<keyword evidence="4 9" id="KW-0812">Transmembrane</keyword>
<sequence>MQTYPPFSIESQRFNQDTYFGRLQRCFDIVDPRTLFVSEKTLQDSIKMIEDFKKGERNQLTDAQLWRARKIKEAIIHPDTGEKIFAPFRMSGYVPFGTLPVIGMLIPGASFGQVIFWQWLNQSHNACVNYANRNGTKATAISSFIKSYFAAVASAISIALSFSYVIKKSSRLSPEMKLFASRFVAYPATSLANICNVCIMRSGELKDGIDVEDENGNVIGVSKIAAKQAVFETALSRVFLPAPILIFPPLIMSALEKTRFLTKHRRLIFPVNVFVCTMSFGLALPFAIALFPQQSKMLKEKLEPEIADKTKSLFVNFNKGL</sequence>
<reference evidence="11" key="1">
    <citation type="submission" date="2025-08" db="UniProtKB">
        <authorList>
            <consortium name="RefSeq"/>
        </authorList>
    </citation>
    <scope>IDENTIFICATION</scope>
</reference>
<accession>A0ABM4BH81</accession>
<dbReference type="PANTHER" id="PTHR11153:SF6">
    <property type="entry name" value="SIDEROFLEXIN-5"/>
    <property type="match status" value="1"/>
</dbReference>
<keyword evidence="8 9" id="KW-0472">Membrane</keyword>
<dbReference type="GeneID" id="100206719"/>
<gene>
    <name evidence="11" type="primary">LOC100206719</name>
</gene>
<name>A0ABM4BH81_HYDVU</name>
<dbReference type="Proteomes" id="UP001652625">
    <property type="component" value="Chromosome 03"/>
</dbReference>